<feature type="binding site" description="axial binding residue" evidence="6">
    <location>
        <position position="367"/>
    </location>
    <ligand>
        <name>heme</name>
        <dbReference type="ChEBI" id="CHEBI:30413"/>
    </ligand>
    <ligandPart>
        <name>Fe</name>
        <dbReference type="ChEBI" id="CHEBI:18248"/>
    </ligandPart>
</feature>
<organism evidence="8 9">
    <name type="scientific">Meripilus lineatus</name>
    <dbReference type="NCBI Taxonomy" id="2056292"/>
    <lineage>
        <taxon>Eukaryota</taxon>
        <taxon>Fungi</taxon>
        <taxon>Dikarya</taxon>
        <taxon>Basidiomycota</taxon>
        <taxon>Agaricomycotina</taxon>
        <taxon>Agaricomycetes</taxon>
        <taxon>Polyporales</taxon>
        <taxon>Meripilaceae</taxon>
        <taxon>Meripilus</taxon>
    </lineage>
</organism>
<dbReference type="InterPro" id="IPR036396">
    <property type="entry name" value="Cyt_P450_sf"/>
</dbReference>
<evidence type="ECO:0000256" key="2">
    <source>
        <dbReference type="ARBA" id="ARBA00010617"/>
    </source>
</evidence>
<dbReference type="SUPFAM" id="SSF48264">
    <property type="entry name" value="Cytochrome P450"/>
    <property type="match status" value="1"/>
</dbReference>
<evidence type="ECO:0000256" key="5">
    <source>
        <dbReference type="ARBA" id="ARBA00023004"/>
    </source>
</evidence>
<dbReference type="GO" id="GO:0020037">
    <property type="term" value="F:heme binding"/>
    <property type="evidence" value="ECO:0007669"/>
    <property type="project" value="InterPro"/>
</dbReference>
<keyword evidence="9" id="KW-1185">Reference proteome</keyword>
<dbReference type="InterPro" id="IPR017972">
    <property type="entry name" value="Cyt_P450_CS"/>
</dbReference>
<evidence type="ECO:0000313" key="9">
    <source>
        <dbReference type="Proteomes" id="UP001212997"/>
    </source>
</evidence>
<dbReference type="PANTHER" id="PTHR46206">
    <property type="entry name" value="CYTOCHROME P450"/>
    <property type="match status" value="1"/>
</dbReference>
<dbReference type="PROSITE" id="PS00086">
    <property type="entry name" value="CYTOCHROME_P450"/>
    <property type="match status" value="1"/>
</dbReference>
<dbReference type="GO" id="GO:0016705">
    <property type="term" value="F:oxidoreductase activity, acting on paired donors, with incorporation or reduction of molecular oxygen"/>
    <property type="evidence" value="ECO:0007669"/>
    <property type="project" value="InterPro"/>
</dbReference>
<dbReference type="Pfam" id="PF00067">
    <property type="entry name" value="p450"/>
    <property type="match status" value="1"/>
</dbReference>
<keyword evidence="7" id="KW-0503">Monooxygenase</keyword>
<gene>
    <name evidence="8" type="ORF">NLI96_g2202</name>
</gene>
<evidence type="ECO:0000256" key="6">
    <source>
        <dbReference type="PIRSR" id="PIRSR602401-1"/>
    </source>
</evidence>
<dbReference type="PRINTS" id="PR00463">
    <property type="entry name" value="EP450I"/>
</dbReference>
<dbReference type="InterPro" id="IPR002401">
    <property type="entry name" value="Cyt_P450_E_grp-I"/>
</dbReference>
<dbReference type="GO" id="GO:0005506">
    <property type="term" value="F:iron ion binding"/>
    <property type="evidence" value="ECO:0007669"/>
    <property type="project" value="InterPro"/>
</dbReference>
<keyword evidence="5 6" id="KW-0408">Iron</keyword>
<evidence type="ECO:0000256" key="7">
    <source>
        <dbReference type="RuleBase" id="RU000461"/>
    </source>
</evidence>
<proteinExistence type="inferred from homology"/>
<comment type="similarity">
    <text evidence="2 7">Belongs to the cytochrome P450 family.</text>
</comment>
<evidence type="ECO:0000313" key="8">
    <source>
        <dbReference type="EMBL" id="KAJ3489331.1"/>
    </source>
</evidence>
<keyword evidence="4 7" id="KW-0560">Oxidoreductase</keyword>
<keyword evidence="3 6" id="KW-0479">Metal-binding</keyword>
<dbReference type="CDD" id="cd11041">
    <property type="entry name" value="CYP503A1-like"/>
    <property type="match status" value="1"/>
</dbReference>
<evidence type="ECO:0008006" key="10">
    <source>
        <dbReference type="Google" id="ProtNLM"/>
    </source>
</evidence>
<accession>A0AAD5V909</accession>
<dbReference type="Gene3D" id="1.10.630.10">
    <property type="entry name" value="Cytochrome P450"/>
    <property type="match status" value="1"/>
</dbReference>
<comment type="caution">
    <text evidence="8">The sequence shown here is derived from an EMBL/GenBank/DDBJ whole genome shotgun (WGS) entry which is preliminary data.</text>
</comment>
<dbReference type="EMBL" id="JANAWD010000047">
    <property type="protein sequence ID" value="KAJ3489331.1"/>
    <property type="molecule type" value="Genomic_DNA"/>
</dbReference>
<dbReference type="AlphaFoldDB" id="A0AAD5V909"/>
<sequence length="424" mass="48631">MIPGTYDLLNLRSKLVEEYRKAGDDELSFKDAVAEQLQTLHTFGADAHHNKYHIPIIRSQLTRNLPVLLPDIRDETSAAFDELIPPSQDWTEVVALPTLMQILCRTSNRVFVGLHTCRDMDYCALNMKFAANVSRGAGILRLLPKILRPLAKHFVTNVPSTLAQAVKHLEPVIKERYRLLEQYGDRWNEKPNDMLMWLMEEAVGKEKSIESLVMRILVVNFAGIHTSSMAFAGALFRLASHPEYMAPLRAEVEAVIKSDGWTKIALQKMRKVDSFLRECQRYQGIGSVSARRRARKDFQFSDGTRIPKGTFLSVSSMSIHRDSEYYDKPDIFNPWRFSELQEEEGLKHQLVATSNEYLFFGHGRHACPGRFFAVNLMKCMMAHLVLNYDVKMEQEGVMPEPTTIEFGIIPNPKAKVLFRRRRES</sequence>
<reference evidence="8" key="1">
    <citation type="submission" date="2022-07" db="EMBL/GenBank/DDBJ databases">
        <title>Genome Sequence of Physisporinus lineatus.</title>
        <authorList>
            <person name="Buettner E."/>
        </authorList>
    </citation>
    <scope>NUCLEOTIDE SEQUENCE</scope>
    <source>
        <strain evidence="8">VT162</strain>
    </source>
</reference>
<evidence type="ECO:0000256" key="3">
    <source>
        <dbReference type="ARBA" id="ARBA00022723"/>
    </source>
</evidence>
<dbReference type="GO" id="GO:0004497">
    <property type="term" value="F:monooxygenase activity"/>
    <property type="evidence" value="ECO:0007669"/>
    <property type="project" value="UniProtKB-KW"/>
</dbReference>
<comment type="cofactor">
    <cofactor evidence="1 6">
        <name>heme</name>
        <dbReference type="ChEBI" id="CHEBI:30413"/>
    </cofactor>
</comment>
<protein>
    <recommendedName>
        <fullName evidence="10">Cytochrome P450</fullName>
    </recommendedName>
</protein>
<dbReference type="InterPro" id="IPR001128">
    <property type="entry name" value="Cyt_P450"/>
</dbReference>
<evidence type="ECO:0000256" key="1">
    <source>
        <dbReference type="ARBA" id="ARBA00001971"/>
    </source>
</evidence>
<dbReference type="Proteomes" id="UP001212997">
    <property type="component" value="Unassembled WGS sequence"/>
</dbReference>
<evidence type="ECO:0000256" key="4">
    <source>
        <dbReference type="ARBA" id="ARBA00023002"/>
    </source>
</evidence>
<name>A0AAD5V909_9APHY</name>
<keyword evidence="6 7" id="KW-0349">Heme</keyword>